<evidence type="ECO:0008006" key="9">
    <source>
        <dbReference type="Google" id="ProtNLM"/>
    </source>
</evidence>
<name>A0AA39XB49_9PEZI</name>
<accession>A0AA39XB49</accession>
<evidence type="ECO:0000256" key="4">
    <source>
        <dbReference type="ARBA" id="ARBA00022989"/>
    </source>
</evidence>
<proteinExistence type="inferred from homology"/>
<keyword evidence="5 6" id="KW-0472">Membrane</keyword>
<evidence type="ECO:0000313" key="8">
    <source>
        <dbReference type="Proteomes" id="UP001174934"/>
    </source>
</evidence>
<keyword evidence="3 6" id="KW-0812">Transmembrane</keyword>
<feature type="transmembrane region" description="Helical" evidence="6">
    <location>
        <begin position="42"/>
        <end position="67"/>
    </location>
</feature>
<dbReference type="InterPro" id="IPR019334">
    <property type="entry name" value="TMEM170A/B/YPR153W-like"/>
</dbReference>
<reference evidence="7" key="1">
    <citation type="submission" date="2023-06" db="EMBL/GenBank/DDBJ databases">
        <title>Genome-scale phylogeny and comparative genomics of the fungal order Sordariales.</title>
        <authorList>
            <consortium name="Lawrence Berkeley National Laboratory"/>
            <person name="Hensen N."/>
            <person name="Bonometti L."/>
            <person name="Westerberg I."/>
            <person name="Brannstrom I.O."/>
            <person name="Guillou S."/>
            <person name="Cros-Aarteil S."/>
            <person name="Calhoun S."/>
            <person name="Haridas S."/>
            <person name="Kuo A."/>
            <person name="Mondo S."/>
            <person name="Pangilinan J."/>
            <person name="Riley R."/>
            <person name="LaButti K."/>
            <person name="Andreopoulos B."/>
            <person name="Lipzen A."/>
            <person name="Chen C."/>
            <person name="Yanf M."/>
            <person name="Daum C."/>
            <person name="Ng V."/>
            <person name="Clum A."/>
            <person name="Steindorff A."/>
            <person name="Ohm R."/>
            <person name="Martin F."/>
            <person name="Silar P."/>
            <person name="Natvig D."/>
            <person name="Lalanne C."/>
            <person name="Gautier V."/>
            <person name="Ament-velasquez S.L."/>
            <person name="Kruys A."/>
            <person name="Hutchinson M.I."/>
            <person name="Powell A.J."/>
            <person name="Barry K."/>
            <person name="Miller A.N."/>
            <person name="Grigoriev I.V."/>
            <person name="Debuchy R."/>
            <person name="Gladieux P."/>
            <person name="Thoren M.H."/>
            <person name="Johannesson H."/>
        </authorList>
    </citation>
    <scope>NUCLEOTIDE SEQUENCE</scope>
    <source>
        <strain evidence="7">SMH3391-2</strain>
    </source>
</reference>
<comment type="caution">
    <text evidence="7">The sequence shown here is derived from an EMBL/GenBank/DDBJ whole genome shotgun (WGS) entry which is preliminary data.</text>
</comment>
<evidence type="ECO:0000313" key="7">
    <source>
        <dbReference type="EMBL" id="KAK0630669.1"/>
    </source>
</evidence>
<feature type="transmembrane region" description="Helical" evidence="6">
    <location>
        <begin position="79"/>
        <end position="112"/>
    </location>
</feature>
<protein>
    <recommendedName>
        <fullName evidence="9">Integral membrane protein</fullName>
    </recommendedName>
</protein>
<dbReference type="AlphaFoldDB" id="A0AA39XB49"/>
<dbReference type="Pfam" id="PF10190">
    <property type="entry name" value="Tmemb_170"/>
    <property type="match status" value="1"/>
</dbReference>
<gene>
    <name evidence="7" type="ORF">B0T17DRAFT_590112</name>
</gene>
<dbReference type="PANTHER" id="PTHR22779:SF6">
    <property type="entry name" value="SD17342P"/>
    <property type="match status" value="1"/>
</dbReference>
<evidence type="ECO:0000256" key="5">
    <source>
        <dbReference type="ARBA" id="ARBA00023136"/>
    </source>
</evidence>
<feature type="transmembrane region" description="Helical" evidence="6">
    <location>
        <begin position="118"/>
        <end position="138"/>
    </location>
</feature>
<evidence type="ECO:0000256" key="1">
    <source>
        <dbReference type="ARBA" id="ARBA00004141"/>
    </source>
</evidence>
<evidence type="ECO:0000256" key="3">
    <source>
        <dbReference type="ARBA" id="ARBA00022692"/>
    </source>
</evidence>
<keyword evidence="8" id="KW-1185">Reference proteome</keyword>
<dbReference type="PANTHER" id="PTHR22779">
    <property type="entry name" value="SD17342P"/>
    <property type="match status" value="1"/>
</dbReference>
<keyword evidence="4 6" id="KW-1133">Transmembrane helix</keyword>
<dbReference type="EMBL" id="JAULSR010000002">
    <property type="protein sequence ID" value="KAK0630669.1"/>
    <property type="molecule type" value="Genomic_DNA"/>
</dbReference>
<dbReference type="GO" id="GO:0016020">
    <property type="term" value="C:membrane"/>
    <property type="evidence" value="ECO:0007669"/>
    <property type="project" value="UniProtKB-SubCell"/>
</dbReference>
<organism evidence="7 8">
    <name type="scientific">Bombardia bombarda</name>
    <dbReference type="NCBI Taxonomy" id="252184"/>
    <lineage>
        <taxon>Eukaryota</taxon>
        <taxon>Fungi</taxon>
        <taxon>Dikarya</taxon>
        <taxon>Ascomycota</taxon>
        <taxon>Pezizomycotina</taxon>
        <taxon>Sordariomycetes</taxon>
        <taxon>Sordariomycetidae</taxon>
        <taxon>Sordariales</taxon>
        <taxon>Lasiosphaeriaceae</taxon>
        <taxon>Bombardia</taxon>
    </lineage>
</organism>
<comment type="similarity">
    <text evidence="2">Belongs to the TMEM170 family.</text>
</comment>
<comment type="subcellular location">
    <subcellularLocation>
        <location evidence="1">Membrane</location>
        <topology evidence="1">Multi-pass membrane protein</topology>
    </subcellularLocation>
</comment>
<evidence type="ECO:0000256" key="6">
    <source>
        <dbReference type="SAM" id="Phobius"/>
    </source>
</evidence>
<dbReference type="Proteomes" id="UP001174934">
    <property type="component" value="Unassembled WGS sequence"/>
</dbReference>
<sequence length="144" mass="16206">MESTPTPVRRNIAPAGYTTPPFPSLRWVIQDPVWSLYDLRDIWRFTLLWTLIIYGLFHLGAAGIALLMQVGKRKSNWKYLWMVPLVYAFIAGVEAVMAGTVVGLIVGATYIAGDFTMSTWIPFIWGWVNVLVLIVSSFRIQGGL</sequence>
<evidence type="ECO:0000256" key="2">
    <source>
        <dbReference type="ARBA" id="ARBA00006325"/>
    </source>
</evidence>